<evidence type="ECO:0000256" key="1">
    <source>
        <dbReference type="ARBA" id="ARBA00009636"/>
    </source>
</evidence>
<evidence type="ECO:0000313" key="7">
    <source>
        <dbReference type="Proteomes" id="UP000683925"/>
    </source>
</evidence>
<evidence type="ECO:0000259" key="5">
    <source>
        <dbReference type="SMART" id="SM00864"/>
    </source>
</evidence>
<keyword evidence="3" id="KW-0547">Nucleotide-binding</keyword>
<evidence type="ECO:0000256" key="4">
    <source>
        <dbReference type="ARBA" id="ARBA00023134"/>
    </source>
</evidence>
<gene>
    <name evidence="6" type="ORF">POCTA_138.1.T0540098</name>
</gene>
<dbReference type="FunFam" id="3.40.50.1440:FF:000044">
    <property type="entry name" value="Tubulin alpha chain"/>
    <property type="match status" value="1"/>
</dbReference>
<comment type="caution">
    <text evidence="6">The sequence shown here is derived from an EMBL/GenBank/DDBJ whole genome shotgun (WGS) entry which is preliminary data.</text>
</comment>
<dbReference type="CDD" id="cd06059">
    <property type="entry name" value="Tubulin"/>
    <property type="match status" value="1"/>
</dbReference>
<protein>
    <recommendedName>
        <fullName evidence="5">Tubulin/FtsZ GTPase domain-containing protein</fullName>
    </recommendedName>
</protein>
<proteinExistence type="inferred from homology"/>
<dbReference type="PROSITE" id="PS00227">
    <property type="entry name" value="TUBULIN"/>
    <property type="match status" value="1"/>
</dbReference>
<dbReference type="InterPro" id="IPR017975">
    <property type="entry name" value="Tubulin_CS"/>
</dbReference>
<dbReference type="InterPro" id="IPR003008">
    <property type="entry name" value="Tubulin_FtsZ_GTPase"/>
</dbReference>
<evidence type="ECO:0000256" key="3">
    <source>
        <dbReference type="ARBA" id="ARBA00022741"/>
    </source>
</evidence>
<keyword evidence="2" id="KW-0493">Microtubule</keyword>
<dbReference type="EMBL" id="CAJJDP010000054">
    <property type="protein sequence ID" value="CAD8169734.1"/>
    <property type="molecule type" value="Genomic_DNA"/>
</dbReference>
<comment type="similarity">
    <text evidence="1">Belongs to the tubulin family.</text>
</comment>
<dbReference type="Proteomes" id="UP000683925">
    <property type="component" value="Unassembled WGS sequence"/>
</dbReference>
<dbReference type="AlphaFoldDB" id="A0A8S1UZ40"/>
<feature type="domain" description="Tubulin/FtsZ GTPase" evidence="5">
    <location>
        <begin position="146"/>
        <end position="342"/>
    </location>
</feature>
<evidence type="ECO:0000256" key="2">
    <source>
        <dbReference type="ARBA" id="ARBA00022701"/>
    </source>
</evidence>
<dbReference type="GO" id="GO:0007017">
    <property type="term" value="P:microtubule-based process"/>
    <property type="evidence" value="ECO:0007669"/>
    <property type="project" value="InterPro"/>
</dbReference>
<name>A0A8S1UZ40_PAROT</name>
<dbReference type="OrthoDB" id="304008at2759"/>
<dbReference type="OMA" id="MSECRED"/>
<keyword evidence="7" id="KW-1185">Reference proteome</keyword>
<dbReference type="PANTHER" id="PTHR11588">
    <property type="entry name" value="TUBULIN"/>
    <property type="match status" value="1"/>
</dbReference>
<dbReference type="InterPro" id="IPR000217">
    <property type="entry name" value="Tubulin"/>
</dbReference>
<accession>A0A8S1UZ40</accession>
<dbReference type="GO" id="GO:0005874">
    <property type="term" value="C:microtubule"/>
    <property type="evidence" value="ECO:0007669"/>
    <property type="project" value="UniProtKB-KW"/>
</dbReference>
<sequence>MKNLKENIKSCQSFYIRQEQINLDIKLQNRQKIKSLLEEQFSIASKAFLLFYQLLELPNKFEHRIDFLIITINSKKVKRIQKRNQNKDQRVLKSHKLSYKLSPLSEIIIVLRLSFNIFYLQWGAGVMIGNELWKLYQKEQTETNIQSYIYKENDTNNFPLTMFMDLDDRMVNEVKKNKSINYQSNSFVTGREDAASNYCRAHYTIGKEIIDKCLDNIRKQVESVDRIDQFIITSALSGGTGSGFTSLLLERLSVEYGAKVEKIAFLVYPSKEISNNTVDAYNAVLATHGTLEHCDSVVMLDNQSMYQSIDVQIGLDYVDYTHLNNLVCQIISSYTGLTRYSNIDGSKLFTGLCPYPRVHFVIPSYGPLASINDYLNKELTEKQLISQITKSSLRLFQSEICPEHICASLVHRSKYPNQFFGQQDSTLQRMKIKHQDRPNVFQCLSANYTIISELAQLKQTGIFLSNDASLYNYFELLGKKYDYVYAKRAFVHWFVGEGAESGEMSECREDLAALSKDYEELTEGALNFCEMFEEDDQE</sequence>
<evidence type="ECO:0000313" key="6">
    <source>
        <dbReference type="EMBL" id="CAD8169734.1"/>
    </source>
</evidence>
<keyword evidence="4" id="KW-0342">GTP-binding</keyword>
<reference evidence="6" key="1">
    <citation type="submission" date="2021-01" db="EMBL/GenBank/DDBJ databases">
        <authorList>
            <consortium name="Genoscope - CEA"/>
            <person name="William W."/>
        </authorList>
    </citation>
    <scope>NUCLEOTIDE SEQUENCE</scope>
</reference>
<dbReference type="Pfam" id="PF00091">
    <property type="entry name" value="Tubulin"/>
    <property type="match status" value="1"/>
</dbReference>
<organism evidence="6 7">
    <name type="scientific">Paramecium octaurelia</name>
    <dbReference type="NCBI Taxonomy" id="43137"/>
    <lineage>
        <taxon>Eukaryota</taxon>
        <taxon>Sar</taxon>
        <taxon>Alveolata</taxon>
        <taxon>Ciliophora</taxon>
        <taxon>Intramacronucleata</taxon>
        <taxon>Oligohymenophorea</taxon>
        <taxon>Peniculida</taxon>
        <taxon>Parameciidae</taxon>
        <taxon>Paramecium</taxon>
    </lineage>
</organism>
<dbReference type="GO" id="GO:0005525">
    <property type="term" value="F:GTP binding"/>
    <property type="evidence" value="ECO:0007669"/>
    <property type="project" value="UniProtKB-KW"/>
</dbReference>
<dbReference type="SMART" id="SM00864">
    <property type="entry name" value="Tubulin"/>
    <property type="match status" value="1"/>
</dbReference>